<sequence length="562" mass="64934">MFVSDLKNDFFNLLPGKRVIVICNVDIDAIVSSKILQTLFRNENIIFSVAPILGIKGLKRTFDENKEDCNIFLFINCGGCIDLVDLLQPDDNIVFFICDSHRPLDLCNAYSDSQVRILGDYRSEEDMPQFEQIFRDSDSENDSADDEIEDEENTENSNHRPTTHIEKFERRLRKNREKRDWEKARDRVLFNYSQYSYYARSTSIVIYELAWKMSKDSLDLLWWAIIGITEQLLLGKIESSVYTLETQRIQSHVSRLSNKINENSHTAIRITYENDLYLALYRHWSVKESIKNSIYSACRMKLWTLNGKKKLNELLVEMGLPLAQARQQFNSMDLLMKKDFYQMIEKTAEKYNMPGIIYGSFTLQYGYKNRYSAADYVYSMMALIEQIDHERTAESCFIDALESLSRNKKNMLESGIDKAKVLLDSIFKQVKTSLETQQIHSAGPFLYVIFQDENIQFSSPYALTMLAKFMLNGFVAVSRSRRSRDLPLIICIPVDLTREICLMIGIPPIGDDSKNLFGKAFEQAAIKSNAAISQDFFDTNIIQIKQSDCPKFIDALTVLLSS</sequence>
<dbReference type="EMBL" id="OU895879">
    <property type="protein sequence ID" value="CAG9808242.1"/>
    <property type="molecule type" value="Genomic_DNA"/>
</dbReference>
<evidence type="ECO:0000313" key="8">
    <source>
        <dbReference type="Proteomes" id="UP001153620"/>
    </source>
</evidence>
<organism evidence="7 8">
    <name type="scientific">Chironomus riparius</name>
    <dbReference type="NCBI Taxonomy" id="315576"/>
    <lineage>
        <taxon>Eukaryota</taxon>
        <taxon>Metazoa</taxon>
        <taxon>Ecdysozoa</taxon>
        <taxon>Arthropoda</taxon>
        <taxon>Hexapoda</taxon>
        <taxon>Insecta</taxon>
        <taxon>Pterygota</taxon>
        <taxon>Neoptera</taxon>
        <taxon>Endopterygota</taxon>
        <taxon>Diptera</taxon>
        <taxon>Nematocera</taxon>
        <taxon>Chironomoidea</taxon>
        <taxon>Chironomidae</taxon>
        <taxon>Chironominae</taxon>
        <taxon>Chironomus</taxon>
    </lineage>
</organism>
<dbReference type="GO" id="GO:0003682">
    <property type="term" value="F:chromatin binding"/>
    <property type="evidence" value="ECO:0007669"/>
    <property type="project" value="TreeGrafter"/>
</dbReference>
<evidence type="ECO:0000256" key="1">
    <source>
        <dbReference type="ARBA" id="ARBA00004123"/>
    </source>
</evidence>
<protein>
    <submittedName>
        <fullName evidence="7">Uncharacterized protein</fullName>
    </submittedName>
</protein>
<reference evidence="7" key="1">
    <citation type="submission" date="2022-01" db="EMBL/GenBank/DDBJ databases">
        <authorList>
            <person name="King R."/>
        </authorList>
    </citation>
    <scope>NUCLEOTIDE SEQUENCE</scope>
</reference>
<keyword evidence="3" id="KW-0235">DNA replication</keyword>
<dbReference type="GO" id="GO:0000727">
    <property type="term" value="P:double-strand break repair via break-induced replication"/>
    <property type="evidence" value="ECO:0007669"/>
    <property type="project" value="TreeGrafter"/>
</dbReference>
<dbReference type="Proteomes" id="UP001153620">
    <property type="component" value="Chromosome 3"/>
</dbReference>
<proteinExistence type="inferred from homology"/>
<feature type="region of interest" description="Disordered" evidence="6">
    <location>
        <begin position="134"/>
        <end position="164"/>
    </location>
</feature>
<gene>
    <name evidence="7" type="ORF">CHIRRI_LOCUS11084</name>
</gene>
<dbReference type="PANTHER" id="PTHR10507">
    <property type="entry name" value="CDC45-RELATED PROTEIN"/>
    <property type="match status" value="1"/>
</dbReference>
<reference evidence="7" key="2">
    <citation type="submission" date="2022-10" db="EMBL/GenBank/DDBJ databases">
        <authorList>
            <consortium name="ENA_rothamsted_submissions"/>
            <consortium name="culmorum"/>
            <person name="King R."/>
        </authorList>
    </citation>
    <scope>NUCLEOTIDE SEQUENCE</scope>
</reference>
<accession>A0A9N9WWI1</accession>
<dbReference type="AlphaFoldDB" id="A0A9N9WWI1"/>
<dbReference type="OrthoDB" id="10258882at2759"/>
<dbReference type="GO" id="GO:0003688">
    <property type="term" value="F:DNA replication origin binding"/>
    <property type="evidence" value="ECO:0007669"/>
    <property type="project" value="TreeGrafter"/>
</dbReference>
<keyword evidence="8" id="KW-1185">Reference proteome</keyword>
<dbReference type="GO" id="GO:1902977">
    <property type="term" value="P:mitotic DNA replication preinitiation complex assembly"/>
    <property type="evidence" value="ECO:0007669"/>
    <property type="project" value="TreeGrafter"/>
</dbReference>
<dbReference type="Pfam" id="PF02724">
    <property type="entry name" value="CDC45"/>
    <property type="match status" value="1"/>
</dbReference>
<dbReference type="InterPro" id="IPR003874">
    <property type="entry name" value="CDC45"/>
</dbReference>
<evidence type="ECO:0000256" key="5">
    <source>
        <dbReference type="ARBA" id="ARBA00023306"/>
    </source>
</evidence>
<evidence type="ECO:0000256" key="6">
    <source>
        <dbReference type="SAM" id="MobiDB-lite"/>
    </source>
</evidence>
<evidence type="ECO:0000313" key="7">
    <source>
        <dbReference type="EMBL" id="CAG9808242.1"/>
    </source>
</evidence>
<comment type="subcellular location">
    <subcellularLocation>
        <location evidence="1">Nucleus</location>
    </subcellularLocation>
</comment>
<dbReference type="GO" id="GO:0031261">
    <property type="term" value="C:DNA replication preinitiation complex"/>
    <property type="evidence" value="ECO:0007669"/>
    <property type="project" value="TreeGrafter"/>
</dbReference>
<evidence type="ECO:0000256" key="4">
    <source>
        <dbReference type="ARBA" id="ARBA00023242"/>
    </source>
</evidence>
<keyword evidence="5" id="KW-0131">Cell cycle</keyword>
<dbReference type="GO" id="GO:0006270">
    <property type="term" value="P:DNA replication initiation"/>
    <property type="evidence" value="ECO:0007669"/>
    <property type="project" value="InterPro"/>
</dbReference>
<comment type="similarity">
    <text evidence="2">Belongs to the CDC45 family.</text>
</comment>
<dbReference type="PANTHER" id="PTHR10507:SF0">
    <property type="entry name" value="CELL DIVISION CONTROL PROTEIN 45 HOMOLOG"/>
    <property type="match status" value="1"/>
</dbReference>
<feature type="compositionally biased region" description="Acidic residues" evidence="6">
    <location>
        <begin position="139"/>
        <end position="154"/>
    </location>
</feature>
<keyword evidence="4" id="KW-0539">Nucleus</keyword>
<name>A0A9N9WWI1_9DIPT</name>
<dbReference type="GO" id="GO:0003697">
    <property type="term" value="F:single-stranded DNA binding"/>
    <property type="evidence" value="ECO:0007669"/>
    <property type="project" value="TreeGrafter"/>
</dbReference>
<evidence type="ECO:0000256" key="2">
    <source>
        <dbReference type="ARBA" id="ARBA00010727"/>
    </source>
</evidence>
<evidence type="ECO:0000256" key="3">
    <source>
        <dbReference type="ARBA" id="ARBA00022705"/>
    </source>
</evidence>